<dbReference type="NCBIfam" id="TIGR01662">
    <property type="entry name" value="HAD-SF-IIIA"/>
    <property type="match status" value="1"/>
</dbReference>
<comment type="cofactor">
    <cofactor evidence="10">
        <name>Zn(2+)</name>
        <dbReference type="ChEBI" id="CHEBI:29105"/>
    </cofactor>
</comment>
<dbReference type="GO" id="GO:0005737">
    <property type="term" value="C:cytoplasm"/>
    <property type="evidence" value="ECO:0007669"/>
    <property type="project" value="UniProtKB-SubCell"/>
</dbReference>
<evidence type="ECO:0000256" key="10">
    <source>
        <dbReference type="PIRSR" id="PIRSR004682-4"/>
    </source>
</evidence>
<dbReference type="PIRSF" id="PIRSF004682">
    <property type="entry name" value="GmhB"/>
    <property type="match status" value="1"/>
</dbReference>
<comment type="subcellular location">
    <subcellularLocation>
        <location evidence="1 7">Cytoplasm</location>
    </subcellularLocation>
</comment>
<evidence type="ECO:0000256" key="4">
    <source>
        <dbReference type="ARBA" id="ARBA00022801"/>
    </source>
</evidence>
<proteinExistence type="inferred from homology"/>
<feature type="binding site" evidence="10">
    <location>
        <position position="11"/>
    </location>
    <ligand>
        <name>Mg(2+)</name>
        <dbReference type="ChEBI" id="CHEBI:18420"/>
    </ligand>
</feature>
<protein>
    <recommendedName>
        <fullName evidence="6 7">D,D-heptose 1,7-bisphosphate phosphatase</fullName>
        <ecNumber evidence="7">3.1.3.-</ecNumber>
    </recommendedName>
</protein>
<feature type="binding site" evidence="10">
    <location>
        <position position="94"/>
    </location>
    <ligand>
        <name>Zn(2+)</name>
        <dbReference type="ChEBI" id="CHEBI:29105"/>
    </ligand>
</feature>
<organism evidence="11 12">
    <name type="scientific">Kibdelosporangium phytohabitans</name>
    <dbReference type="NCBI Taxonomy" id="860235"/>
    <lineage>
        <taxon>Bacteria</taxon>
        <taxon>Bacillati</taxon>
        <taxon>Actinomycetota</taxon>
        <taxon>Actinomycetes</taxon>
        <taxon>Pseudonocardiales</taxon>
        <taxon>Pseudonocardiaceae</taxon>
        <taxon>Kibdelosporangium</taxon>
    </lineage>
</organism>
<dbReference type="RefSeq" id="WP_054292404.1">
    <property type="nucleotide sequence ID" value="NZ_CP012752.1"/>
</dbReference>
<keyword evidence="10" id="KW-0862">Zinc</keyword>
<feature type="binding site" evidence="10">
    <location>
        <position position="96"/>
    </location>
    <ligand>
        <name>Zn(2+)</name>
        <dbReference type="ChEBI" id="CHEBI:29105"/>
    </ligand>
</feature>
<feature type="binding site" evidence="10">
    <location>
        <position position="9"/>
    </location>
    <ligand>
        <name>Mg(2+)</name>
        <dbReference type="ChEBI" id="CHEBI:18420"/>
    </ligand>
</feature>
<dbReference type="InterPro" id="IPR006439">
    <property type="entry name" value="HAD-SF_hydro_IA"/>
</dbReference>
<evidence type="ECO:0000313" key="12">
    <source>
        <dbReference type="Proteomes" id="UP000063699"/>
    </source>
</evidence>
<dbReference type="EMBL" id="CP012752">
    <property type="protein sequence ID" value="ALG10501.1"/>
    <property type="molecule type" value="Genomic_DNA"/>
</dbReference>
<feature type="binding site" evidence="10">
    <location>
        <position position="123"/>
    </location>
    <ligand>
        <name>Mg(2+)</name>
        <dbReference type="ChEBI" id="CHEBI:18420"/>
    </ligand>
</feature>
<gene>
    <name evidence="11" type="ORF">AOZ06_29625</name>
</gene>
<evidence type="ECO:0000256" key="8">
    <source>
        <dbReference type="PIRSR" id="PIRSR004682-1"/>
    </source>
</evidence>
<dbReference type="OrthoDB" id="9781367at2"/>
<keyword evidence="12" id="KW-1185">Reference proteome</keyword>
<evidence type="ECO:0000256" key="2">
    <source>
        <dbReference type="ARBA" id="ARBA00022490"/>
    </source>
</evidence>
<evidence type="ECO:0000256" key="9">
    <source>
        <dbReference type="PIRSR" id="PIRSR004682-3"/>
    </source>
</evidence>
<evidence type="ECO:0000256" key="7">
    <source>
        <dbReference type="PIRNR" id="PIRNR004682"/>
    </source>
</evidence>
<dbReference type="GO" id="GO:0016791">
    <property type="term" value="F:phosphatase activity"/>
    <property type="evidence" value="ECO:0007669"/>
    <property type="project" value="InterPro"/>
</dbReference>
<dbReference type="PANTHER" id="PTHR42891">
    <property type="entry name" value="D-GLYCERO-BETA-D-MANNO-HEPTOSE-1,7-BISPHOSPHATE 7-PHOSPHATASE"/>
    <property type="match status" value="1"/>
</dbReference>
<feature type="site" description="Contributes to substrate recognition" evidence="9">
    <location>
        <position position="97"/>
    </location>
</feature>
<dbReference type="InterPro" id="IPR006357">
    <property type="entry name" value="HAD-SF_hydro_IIA"/>
</dbReference>
<comment type="similarity">
    <text evidence="7">Belongs to the gmhB family.</text>
</comment>
<evidence type="ECO:0000256" key="1">
    <source>
        <dbReference type="ARBA" id="ARBA00004496"/>
    </source>
</evidence>
<dbReference type="InterPro" id="IPR006543">
    <property type="entry name" value="Histidinol-phos"/>
</dbReference>
<feature type="site" description="Stabilizes the phosphoryl group" evidence="9">
    <location>
        <position position="51"/>
    </location>
</feature>
<keyword evidence="3 10" id="KW-0479">Metal-binding</keyword>
<feature type="binding site" evidence="10">
    <location>
        <position position="88"/>
    </location>
    <ligand>
        <name>Zn(2+)</name>
        <dbReference type="ChEBI" id="CHEBI:29105"/>
    </ligand>
</feature>
<dbReference type="InterPro" id="IPR036412">
    <property type="entry name" value="HAD-like_sf"/>
</dbReference>
<dbReference type="InterPro" id="IPR006549">
    <property type="entry name" value="HAD-SF_hydro_IIIA"/>
</dbReference>
<dbReference type="Proteomes" id="UP000063699">
    <property type="component" value="Chromosome"/>
</dbReference>
<dbReference type="Pfam" id="PF13344">
    <property type="entry name" value="Hydrolase_6"/>
    <property type="match status" value="1"/>
</dbReference>
<accession>A0A0N9HYJ0</accession>
<sequence length="170" mass="18007">MRPSAVLFDRDGTLIKDYPYNGDPVRVEPFPHAAEALARLRAEGVLTGVVTNQSGIARKLVGKSQVERVNARVEQMLGPFGTWQMCPHGPDDGCVCRKPAPGMIFAACAQLGVDPSDAVVIGDIESDVLAAHNAGARSILVPTAVTLAAEVRRAPVTAPDLRAAVEWVLS</sequence>
<keyword evidence="5 7" id="KW-0119">Carbohydrate metabolism</keyword>
<dbReference type="STRING" id="860235.AOZ06_29625"/>
<keyword evidence="2 7" id="KW-0963">Cytoplasm</keyword>
<dbReference type="InterPro" id="IPR004446">
    <property type="entry name" value="Heptose_bisP_phosphatase"/>
</dbReference>
<dbReference type="AlphaFoldDB" id="A0A0N9HYJ0"/>
<keyword evidence="10" id="KW-0460">Magnesium</keyword>
<comment type="cofactor">
    <cofactor evidence="10">
        <name>Mg(2+)</name>
        <dbReference type="ChEBI" id="CHEBI:18420"/>
    </cofactor>
</comment>
<name>A0A0N9HYJ0_9PSEU</name>
<dbReference type="SUPFAM" id="SSF56784">
    <property type="entry name" value="HAD-like"/>
    <property type="match status" value="1"/>
</dbReference>
<keyword evidence="4 7" id="KW-0378">Hydrolase</keyword>
<dbReference type="Gene3D" id="3.40.50.1000">
    <property type="entry name" value="HAD superfamily/HAD-like"/>
    <property type="match status" value="1"/>
</dbReference>
<dbReference type="KEGG" id="kphy:AOZ06_29625"/>
<evidence type="ECO:0000256" key="3">
    <source>
        <dbReference type="ARBA" id="ARBA00022723"/>
    </source>
</evidence>
<dbReference type="NCBIfam" id="TIGR01656">
    <property type="entry name" value="Histidinol-ppas"/>
    <property type="match status" value="1"/>
</dbReference>
<dbReference type="GO" id="GO:0005975">
    <property type="term" value="P:carbohydrate metabolic process"/>
    <property type="evidence" value="ECO:0007669"/>
    <property type="project" value="InterPro"/>
</dbReference>
<feature type="active site" description="Nucleophile" evidence="8">
    <location>
        <position position="11"/>
    </location>
</feature>
<dbReference type="NCBIfam" id="TIGR01549">
    <property type="entry name" value="HAD-SF-IA-v1"/>
    <property type="match status" value="1"/>
</dbReference>
<reference evidence="11 12" key="1">
    <citation type="submission" date="2015-07" db="EMBL/GenBank/DDBJ databases">
        <title>Genome sequencing of Kibdelosporangium phytohabitans.</title>
        <authorList>
            <person name="Qin S."/>
            <person name="Xing K."/>
        </authorList>
    </citation>
    <scope>NUCLEOTIDE SEQUENCE [LARGE SCALE GENOMIC DNA]</scope>
    <source>
        <strain evidence="11 12">KLBMP1111</strain>
    </source>
</reference>
<evidence type="ECO:0000313" key="11">
    <source>
        <dbReference type="EMBL" id="ALG10501.1"/>
    </source>
</evidence>
<dbReference type="InterPro" id="IPR023214">
    <property type="entry name" value="HAD_sf"/>
</dbReference>
<feature type="active site" description="Nucleophile" evidence="8">
    <location>
        <position position="9"/>
    </location>
</feature>
<dbReference type="PANTHER" id="PTHR42891:SF1">
    <property type="entry name" value="D-GLYCERO-BETA-D-MANNO-HEPTOSE-1,7-BISPHOSPHATE 7-PHOSPHATASE"/>
    <property type="match status" value="1"/>
</dbReference>
<dbReference type="Pfam" id="PF13242">
    <property type="entry name" value="Hydrolase_like"/>
    <property type="match status" value="1"/>
</dbReference>
<evidence type="ECO:0000256" key="6">
    <source>
        <dbReference type="ARBA" id="ARBA00031828"/>
    </source>
</evidence>
<dbReference type="GO" id="GO:0046872">
    <property type="term" value="F:metal ion binding"/>
    <property type="evidence" value="ECO:0007669"/>
    <property type="project" value="UniProtKB-KW"/>
</dbReference>
<feature type="site" description="Stabilizes the phosphoryl group" evidence="9">
    <location>
        <position position="98"/>
    </location>
</feature>
<dbReference type="EC" id="3.1.3.-" evidence="7"/>
<feature type="binding site" evidence="10">
    <location>
        <position position="86"/>
    </location>
    <ligand>
        <name>Zn(2+)</name>
        <dbReference type="ChEBI" id="CHEBI:29105"/>
    </ligand>
</feature>
<evidence type="ECO:0000256" key="5">
    <source>
        <dbReference type="ARBA" id="ARBA00023277"/>
    </source>
</evidence>